<keyword evidence="4" id="KW-1185">Reference proteome</keyword>
<dbReference type="KEGG" id="avu:BK816_00120"/>
<reference evidence="3 4" key="1">
    <citation type="submission" date="2016-10" db="EMBL/GenBank/DDBJ databases">
        <title>Actinomyces aegypiusis sp. nov., isolated from the Aegypius monachus in Qinghai Tibet Plateau China.</title>
        <authorList>
            <person name="Wang Y."/>
        </authorList>
    </citation>
    <scope>NUCLEOTIDE SEQUENCE [LARGE SCALE GENOMIC DNA]</scope>
    <source>
        <strain evidence="3 4">VUL4_3</strain>
    </source>
</reference>
<dbReference type="Proteomes" id="UP000176288">
    <property type="component" value="Chromosome"/>
</dbReference>
<keyword evidence="1" id="KW-0597">Phosphoprotein</keyword>
<dbReference type="EMBL" id="CP017812">
    <property type="protein sequence ID" value="AOZ71888.1"/>
    <property type="molecule type" value="Genomic_DNA"/>
</dbReference>
<dbReference type="InterPro" id="IPR050923">
    <property type="entry name" value="Cell_Proc_Reg/RNA_Proc"/>
</dbReference>
<proteinExistence type="predicted"/>
<dbReference type="SMART" id="SM00240">
    <property type="entry name" value="FHA"/>
    <property type="match status" value="1"/>
</dbReference>
<dbReference type="InterPro" id="IPR008984">
    <property type="entry name" value="SMAD_FHA_dom_sf"/>
</dbReference>
<dbReference type="OrthoDB" id="151099at2"/>
<protein>
    <recommendedName>
        <fullName evidence="2">FHA domain-containing protein</fullName>
    </recommendedName>
</protein>
<dbReference type="InterPro" id="IPR042287">
    <property type="entry name" value="FhaA_N_sf"/>
</dbReference>
<evidence type="ECO:0000313" key="3">
    <source>
        <dbReference type="EMBL" id="AOZ71888.1"/>
    </source>
</evidence>
<dbReference type="SUPFAM" id="SSF49879">
    <property type="entry name" value="SMAD/FHA domain"/>
    <property type="match status" value="1"/>
</dbReference>
<dbReference type="Gene3D" id="3.30.2320.60">
    <property type="entry name" value="FhaA, phosphopeptide-binding domain (DUF3662)"/>
    <property type="match status" value="1"/>
</dbReference>
<name>A0A1D9MI62_9ACTO</name>
<dbReference type="Pfam" id="PF00498">
    <property type="entry name" value="FHA"/>
    <property type="match status" value="1"/>
</dbReference>
<dbReference type="AlphaFoldDB" id="A0A1D9MI62"/>
<feature type="domain" description="FHA" evidence="2">
    <location>
        <begin position="156"/>
        <end position="205"/>
    </location>
</feature>
<dbReference type="PANTHER" id="PTHR23308">
    <property type="entry name" value="NUCLEAR INHIBITOR OF PROTEIN PHOSPHATASE-1"/>
    <property type="match status" value="1"/>
</dbReference>
<evidence type="ECO:0000259" key="2">
    <source>
        <dbReference type="PROSITE" id="PS50006"/>
    </source>
</evidence>
<dbReference type="InterPro" id="IPR022128">
    <property type="entry name" value="FhaA_N"/>
</dbReference>
<organism evidence="3 4">
    <name type="scientific">Boudabousia tangfeifanii</name>
    <dbReference type="NCBI Taxonomy" id="1912795"/>
    <lineage>
        <taxon>Bacteria</taxon>
        <taxon>Bacillati</taxon>
        <taxon>Actinomycetota</taxon>
        <taxon>Actinomycetes</taxon>
        <taxon>Actinomycetales</taxon>
        <taxon>Actinomycetaceae</taxon>
        <taxon>Boudabousia</taxon>
    </lineage>
</organism>
<dbReference type="InterPro" id="IPR000253">
    <property type="entry name" value="FHA_dom"/>
</dbReference>
<dbReference type="STRING" id="1912795.BK816_00120"/>
<dbReference type="RefSeq" id="WP_071163354.1">
    <property type="nucleotide sequence ID" value="NZ_CP017812.1"/>
</dbReference>
<dbReference type="Gene3D" id="2.60.200.20">
    <property type="match status" value="1"/>
</dbReference>
<gene>
    <name evidence="3" type="ORF">BK816_00120</name>
</gene>
<sequence length="233" mass="25073">MGIMDRVERALDDKVNGTFARVFHSTLKPVDVTAAVCKAMDDGVQDYASNRSVCPNNFSVRLSTADFDRFEQSGLQVMADELANAAYEHAASESYILPGIVSVSMVEDPDLDEGALAVDAQAAFSAAAPSFDEVASPDHPLLEIGDEVWRLLAPVTVVGRGQDADIRVDDSSVSRRHMEIQITPDGVYATDLGSTNGLLVEGHKVARAKLLDGNQLTIGRTVMTFWSSQGENV</sequence>
<evidence type="ECO:0000256" key="1">
    <source>
        <dbReference type="ARBA" id="ARBA00022553"/>
    </source>
</evidence>
<dbReference type="Pfam" id="PF12401">
    <property type="entry name" value="FhaA_N"/>
    <property type="match status" value="1"/>
</dbReference>
<dbReference type="CDD" id="cd00060">
    <property type="entry name" value="FHA"/>
    <property type="match status" value="1"/>
</dbReference>
<accession>A0A1D9MI62</accession>
<evidence type="ECO:0000313" key="4">
    <source>
        <dbReference type="Proteomes" id="UP000176288"/>
    </source>
</evidence>
<dbReference type="PROSITE" id="PS50006">
    <property type="entry name" value="FHA_DOMAIN"/>
    <property type="match status" value="1"/>
</dbReference>